<evidence type="ECO:0000313" key="2">
    <source>
        <dbReference type="Proteomes" id="UP001152888"/>
    </source>
</evidence>
<keyword evidence="2" id="KW-1185">Reference proteome</keyword>
<comment type="caution">
    <text evidence="1">The sequence shown here is derived from an EMBL/GenBank/DDBJ whole genome shotgun (WGS) entry which is preliminary data.</text>
</comment>
<organism evidence="1 2">
    <name type="scientific">Acanthoscelides obtectus</name>
    <name type="common">Bean weevil</name>
    <name type="synonym">Bruchus obtectus</name>
    <dbReference type="NCBI Taxonomy" id="200917"/>
    <lineage>
        <taxon>Eukaryota</taxon>
        <taxon>Metazoa</taxon>
        <taxon>Ecdysozoa</taxon>
        <taxon>Arthropoda</taxon>
        <taxon>Hexapoda</taxon>
        <taxon>Insecta</taxon>
        <taxon>Pterygota</taxon>
        <taxon>Neoptera</taxon>
        <taxon>Endopterygota</taxon>
        <taxon>Coleoptera</taxon>
        <taxon>Polyphaga</taxon>
        <taxon>Cucujiformia</taxon>
        <taxon>Chrysomeloidea</taxon>
        <taxon>Chrysomelidae</taxon>
        <taxon>Bruchinae</taxon>
        <taxon>Bruchini</taxon>
        <taxon>Acanthoscelides</taxon>
    </lineage>
</organism>
<dbReference type="Proteomes" id="UP001152888">
    <property type="component" value="Unassembled WGS sequence"/>
</dbReference>
<protein>
    <submittedName>
        <fullName evidence="1">Uncharacterized protein</fullName>
    </submittedName>
</protein>
<dbReference type="EMBL" id="CAKOFQ010006677">
    <property type="protein sequence ID" value="CAH1958401.1"/>
    <property type="molecule type" value="Genomic_DNA"/>
</dbReference>
<accession>A0A9P0JW04</accession>
<name>A0A9P0JW04_ACAOB</name>
<reference evidence="1" key="1">
    <citation type="submission" date="2022-03" db="EMBL/GenBank/DDBJ databases">
        <authorList>
            <person name="Sayadi A."/>
        </authorList>
    </citation>
    <scope>NUCLEOTIDE SEQUENCE</scope>
</reference>
<dbReference type="AlphaFoldDB" id="A0A9P0JW04"/>
<sequence>MQPETRLLYFTFLIYGQTHDVTTSMAKARFELAARPTG</sequence>
<proteinExistence type="predicted"/>
<gene>
    <name evidence="1" type="ORF">ACAOBT_LOCUS2617</name>
</gene>
<evidence type="ECO:0000313" key="1">
    <source>
        <dbReference type="EMBL" id="CAH1958401.1"/>
    </source>
</evidence>